<evidence type="ECO:0000313" key="1">
    <source>
        <dbReference type="EMBL" id="ERZ95909.1"/>
    </source>
</evidence>
<dbReference type="Gene3D" id="1.10.150.50">
    <property type="entry name" value="Transcription Factor, Ets-1"/>
    <property type="match status" value="1"/>
</dbReference>
<protein>
    <submittedName>
        <fullName evidence="1">Uncharacterized protein</fullName>
    </submittedName>
</protein>
<dbReference type="VEuPathDB" id="FungiDB:RhiirFUN_026482"/>
<gene>
    <name evidence="1" type="ORF">GLOINDRAFT_13152</name>
</gene>
<reference evidence="1" key="1">
    <citation type="submission" date="2013-07" db="EMBL/GenBank/DDBJ databases">
        <title>The genome of an arbuscular mycorrhizal fungus provides insights into the evolution of the oldest plant symbiosis.</title>
        <authorList>
            <consortium name="DOE Joint Genome Institute"/>
            <person name="Tisserant E."/>
            <person name="Malbreil M."/>
            <person name="Kuo A."/>
            <person name="Kohler A."/>
            <person name="Symeonidi A."/>
            <person name="Balestrini R."/>
            <person name="Charron P."/>
            <person name="Duensing N."/>
            <person name="Frei-dit-Frey N."/>
            <person name="Gianinazzi-Pearson V."/>
            <person name="Gilbert B."/>
            <person name="Handa Y."/>
            <person name="Hijri M."/>
            <person name="Kaul R."/>
            <person name="Kawaguchi M."/>
            <person name="Krajinski F."/>
            <person name="Lammers P."/>
            <person name="Lapierre D."/>
            <person name="Masclaux F.G."/>
            <person name="Murat C."/>
            <person name="Morin E."/>
            <person name="Ndikumana S."/>
            <person name="Pagni M."/>
            <person name="Petitpierre D."/>
            <person name="Requena N."/>
            <person name="Rosikiewicz P."/>
            <person name="Riley R."/>
            <person name="Saito K."/>
            <person name="San Clemente H."/>
            <person name="Shapiro H."/>
            <person name="van Tuinen D."/>
            <person name="Becard G."/>
            <person name="Bonfante P."/>
            <person name="Paszkowski U."/>
            <person name="Shachar-Hill Y."/>
            <person name="Young J.P."/>
            <person name="Sanders I.R."/>
            <person name="Henrissat B."/>
            <person name="Rensing S.A."/>
            <person name="Grigoriev I.V."/>
            <person name="Corradi N."/>
            <person name="Roux C."/>
            <person name="Martin F."/>
        </authorList>
    </citation>
    <scope>NUCLEOTIDE SEQUENCE</scope>
    <source>
        <strain evidence="1">DAOM 197198</strain>
    </source>
</reference>
<organism evidence="1">
    <name type="scientific">Rhizophagus irregularis (strain DAOM 181602 / DAOM 197198 / MUCL 43194)</name>
    <name type="common">Arbuscular mycorrhizal fungus</name>
    <name type="synonym">Glomus intraradices</name>
    <dbReference type="NCBI Taxonomy" id="747089"/>
    <lineage>
        <taxon>Eukaryota</taxon>
        <taxon>Fungi</taxon>
        <taxon>Fungi incertae sedis</taxon>
        <taxon>Mucoromycota</taxon>
        <taxon>Glomeromycotina</taxon>
        <taxon>Glomeromycetes</taxon>
        <taxon>Glomerales</taxon>
        <taxon>Glomeraceae</taxon>
        <taxon>Rhizophagus</taxon>
    </lineage>
</organism>
<accession>U9SJ56</accession>
<dbReference type="AlphaFoldDB" id="U9SJ56"/>
<dbReference type="InterPro" id="IPR013761">
    <property type="entry name" value="SAM/pointed_sf"/>
</dbReference>
<sequence length="112" mass="13398">MLKNTQIKDKYLDFLREQEITGSIFFKITEETFRSYGLKGGPVKISSRRFPLFIKRFNETSSKGLVIGYEFGEVVRFLTETNERLRWNLAKYRFRTHTWESVFGIFGRVKIR</sequence>
<name>U9SJ56_RHIID</name>
<dbReference type="EMBL" id="KI300865">
    <property type="protein sequence ID" value="ERZ95909.1"/>
    <property type="molecule type" value="Genomic_DNA"/>
</dbReference>
<proteinExistence type="predicted"/>
<dbReference type="HOGENOM" id="CLU_2147204_0_0_1"/>